<proteinExistence type="predicted"/>
<dbReference type="EMBL" id="AP023440">
    <property type="protein sequence ID" value="BCL32460.1"/>
    <property type="molecule type" value="Genomic_DNA"/>
</dbReference>
<gene>
    <name evidence="4" type="ORF">GCM10017557_73190</name>
</gene>
<accession>A0A7G1PFK5</accession>
<evidence type="ECO:0000313" key="4">
    <source>
        <dbReference type="EMBL" id="BCL32460.1"/>
    </source>
</evidence>
<sequence>MDGSLVPVRDRHVGSSSRNYGFSANVQVIVDADTRLVIAAAQPVPGTTADAHAWRDSGLAEHCQGVTALGDGVHLNCGMVVPHRKRPGGPILPGEGEDNATHRKVRVGVRVIGRMKNYKASMIADSTATAFTMPSGPSPTCTVADQRHARILNWQTKKPPRESEFTVCCRTCFIQRHRVGQMN</sequence>
<dbReference type="InterPro" id="IPR027806">
    <property type="entry name" value="HARBI1_dom"/>
</dbReference>
<evidence type="ECO:0000256" key="2">
    <source>
        <dbReference type="ARBA" id="ARBA00022723"/>
    </source>
</evidence>
<dbReference type="Proteomes" id="UP000516444">
    <property type="component" value="Chromosome"/>
</dbReference>
<protein>
    <recommendedName>
        <fullName evidence="3">DDE Tnp4 domain-containing protein</fullName>
    </recommendedName>
</protein>
<feature type="domain" description="DDE Tnp4" evidence="3">
    <location>
        <begin position="17"/>
        <end position="119"/>
    </location>
</feature>
<evidence type="ECO:0000256" key="1">
    <source>
        <dbReference type="ARBA" id="ARBA00001968"/>
    </source>
</evidence>
<dbReference type="GO" id="GO:0046872">
    <property type="term" value="F:metal ion binding"/>
    <property type="evidence" value="ECO:0007669"/>
    <property type="project" value="UniProtKB-KW"/>
</dbReference>
<keyword evidence="2" id="KW-0479">Metal-binding</keyword>
<dbReference type="KEGG" id="sgm:GCM10017557_73190"/>
<comment type="cofactor">
    <cofactor evidence="1">
        <name>a divalent metal cation</name>
        <dbReference type="ChEBI" id="CHEBI:60240"/>
    </cofactor>
</comment>
<evidence type="ECO:0000259" key="3">
    <source>
        <dbReference type="Pfam" id="PF13359"/>
    </source>
</evidence>
<dbReference type="AlphaFoldDB" id="A0A7G1PFK5"/>
<name>A0A7G1PFK5_9ACTN</name>
<organism evidence="4 5">
    <name type="scientific">Streptomyces aurantiacus</name>
    <dbReference type="NCBI Taxonomy" id="47760"/>
    <lineage>
        <taxon>Bacteria</taxon>
        <taxon>Bacillati</taxon>
        <taxon>Actinomycetota</taxon>
        <taxon>Actinomycetes</taxon>
        <taxon>Kitasatosporales</taxon>
        <taxon>Streptomycetaceae</taxon>
        <taxon>Streptomyces</taxon>
        <taxon>Streptomyces aurantiacus group</taxon>
    </lineage>
</organism>
<reference evidence="4 5" key="1">
    <citation type="journal article" date="2014" name="Int. J. Syst. Evol. Microbiol.">
        <title>Complete genome sequence of Corynebacterium casei LMG S-19264T (=DSM 44701T), isolated from a smear-ripened cheese.</title>
        <authorList>
            <consortium name="US DOE Joint Genome Institute (JGI-PGF)"/>
            <person name="Walter F."/>
            <person name="Albersmeier A."/>
            <person name="Kalinowski J."/>
            <person name="Ruckert C."/>
        </authorList>
    </citation>
    <scope>NUCLEOTIDE SEQUENCE [LARGE SCALE GENOMIC DNA]</scope>
    <source>
        <strain evidence="4 5">JCM 4677</strain>
    </source>
</reference>
<evidence type="ECO:0000313" key="5">
    <source>
        <dbReference type="Proteomes" id="UP000516444"/>
    </source>
</evidence>
<dbReference type="Pfam" id="PF13359">
    <property type="entry name" value="DDE_Tnp_4"/>
    <property type="match status" value="1"/>
</dbReference>
<keyword evidence="5" id="KW-1185">Reference proteome</keyword>